<dbReference type="GO" id="GO:0016020">
    <property type="term" value="C:membrane"/>
    <property type="evidence" value="ECO:0007669"/>
    <property type="project" value="UniProtKB-SubCell"/>
</dbReference>
<dbReference type="UniPathway" id="UPA00079"/>
<evidence type="ECO:0000256" key="4">
    <source>
        <dbReference type="ARBA" id="ARBA00022475"/>
    </source>
</evidence>
<dbReference type="InterPro" id="IPR044878">
    <property type="entry name" value="UbiA_sf"/>
</dbReference>
<comment type="subcellular location">
    <subcellularLocation>
        <location evidence="1">Membrane</location>
        <topology evidence="1">Multi-pass membrane protein</topology>
    </subcellularLocation>
</comment>
<accession>A0A2S9KGJ8</accession>
<keyword evidence="8 9" id="KW-0472">Membrane</keyword>
<feature type="transmembrane region" description="Helical" evidence="9">
    <location>
        <begin position="31"/>
        <end position="50"/>
    </location>
</feature>
<dbReference type="EMBL" id="PVLR01000013">
    <property type="protein sequence ID" value="PRD69544.1"/>
    <property type="molecule type" value="Genomic_DNA"/>
</dbReference>
<name>A0A2S9KGJ8_9BURK</name>
<evidence type="ECO:0000256" key="6">
    <source>
        <dbReference type="ARBA" id="ARBA00022692"/>
    </source>
</evidence>
<feature type="transmembrane region" description="Helical" evidence="9">
    <location>
        <begin position="240"/>
        <end position="258"/>
    </location>
</feature>
<reference evidence="10 11" key="1">
    <citation type="submission" date="2018-03" db="EMBL/GenBank/DDBJ databases">
        <title>Comparative genomics illustrates the genes involved in a hyperalkaliphilic mechanisms of Serpentinomonas isolated from highly-alkaline calcium-rich serpentinized springs.</title>
        <authorList>
            <person name="Suzuki S."/>
            <person name="Ishii S."/>
            <person name="Walworth N."/>
            <person name="Bird L."/>
            <person name="Kuenen J.G."/>
            <person name="Nealson K.H."/>
        </authorList>
    </citation>
    <scope>NUCLEOTIDE SEQUENCE [LARGE SCALE GENOMIC DNA]</scope>
    <source>
        <strain evidence="10 11">83</strain>
    </source>
</reference>
<dbReference type="PANTHER" id="PTHR13929">
    <property type="entry name" value="1,4-DIHYDROXY-2-NAPHTHOATE OCTAPRENYLTRANSFERASE"/>
    <property type="match status" value="1"/>
</dbReference>
<evidence type="ECO:0000256" key="2">
    <source>
        <dbReference type="ARBA" id="ARBA00004863"/>
    </source>
</evidence>
<dbReference type="PANTHER" id="PTHR13929:SF0">
    <property type="entry name" value="UBIA PRENYLTRANSFERASE DOMAIN-CONTAINING PROTEIN 1"/>
    <property type="match status" value="1"/>
</dbReference>
<dbReference type="PIRSF" id="PIRSF005355">
    <property type="entry name" value="UBIAD1"/>
    <property type="match status" value="1"/>
</dbReference>
<dbReference type="GO" id="GO:0042371">
    <property type="term" value="P:vitamin K biosynthetic process"/>
    <property type="evidence" value="ECO:0007669"/>
    <property type="project" value="TreeGrafter"/>
</dbReference>
<evidence type="ECO:0000313" key="10">
    <source>
        <dbReference type="EMBL" id="PRD69544.1"/>
    </source>
</evidence>
<comment type="caution">
    <text evidence="10">The sequence shown here is derived from an EMBL/GenBank/DDBJ whole genome shotgun (WGS) entry which is preliminary data.</text>
</comment>
<dbReference type="GO" id="GO:0004659">
    <property type="term" value="F:prenyltransferase activity"/>
    <property type="evidence" value="ECO:0007669"/>
    <property type="project" value="InterPro"/>
</dbReference>
<proteinExistence type="predicted"/>
<feature type="transmembrane region" description="Helical" evidence="9">
    <location>
        <begin position="140"/>
        <end position="159"/>
    </location>
</feature>
<keyword evidence="5 10" id="KW-0808">Transferase</keyword>
<feature type="transmembrane region" description="Helical" evidence="9">
    <location>
        <begin position="114"/>
        <end position="133"/>
    </location>
</feature>
<feature type="transmembrane region" description="Helical" evidence="9">
    <location>
        <begin position="165"/>
        <end position="185"/>
    </location>
</feature>
<evidence type="ECO:0000256" key="9">
    <source>
        <dbReference type="SAM" id="Phobius"/>
    </source>
</evidence>
<evidence type="ECO:0000256" key="1">
    <source>
        <dbReference type="ARBA" id="ARBA00004141"/>
    </source>
</evidence>
<gene>
    <name evidence="10" type="ORF">C6P61_05475</name>
</gene>
<keyword evidence="11" id="KW-1185">Reference proteome</keyword>
<organism evidence="10 11">
    <name type="scientific">Malikia spinosa</name>
    <dbReference type="NCBI Taxonomy" id="86180"/>
    <lineage>
        <taxon>Bacteria</taxon>
        <taxon>Pseudomonadati</taxon>
        <taxon>Pseudomonadota</taxon>
        <taxon>Betaproteobacteria</taxon>
        <taxon>Burkholderiales</taxon>
        <taxon>Comamonadaceae</taxon>
        <taxon>Malikia</taxon>
    </lineage>
</organism>
<dbReference type="OrthoDB" id="9767568at2"/>
<keyword evidence="4" id="KW-1003">Cell membrane</keyword>
<dbReference type="InterPro" id="IPR026046">
    <property type="entry name" value="UBIAD1"/>
</dbReference>
<feature type="transmembrane region" description="Helical" evidence="9">
    <location>
        <begin position="214"/>
        <end position="234"/>
    </location>
</feature>
<comment type="pathway">
    <text evidence="2">Quinol/quinone metabolism; menaquinone biosynthesis.</text>
</comment>
<dbReference type="Proteomes" id="UP000238326">
    <property type="component" value="Unassembled WGS sequence"/>
</dbReference>
<dbReference type="Pfam" id="PF01040">
    <property type="entry name" value="UbiA"/>
    <property type="match status" value="1"/>
</dbReference>
<evidence type="ECO:0000256" key="8">
    <source>
        <dbReference type="ARBA" id="ARBA00023136"/>
    </source>
</evidence>
<keyword evidence="3" id="KW-0474">Menaquinone biosynthesis</keyword>
<keyword evidence="6 9" id="KW-0812">Transmembrane</keyword>
<evidence type="ECO:0000256" key="7">
    <source>
        <dbReference type="ARBA" id="ARBA00022989"/>
    </source>
</evidence>
<keyword evidence="7 9" id="KW-1133">Transmembrane helix</keyword>
<evidence type="ECO:0000256" key="3">
    <source>
        <dbReference type="ARBA" id="ARBA00022428"/>
    </source>
</evidence>
<protein>
    <submittedName>
        <fullName evidence="10">Prenyltransferase</fullName>
    </submittedName>
</protein>
<dbReference type="CDD" id="cd13962">
    <property type="entry name" value="PT_UbiA_UBIAD1"/>
    <property type="match status" value="1"/>
</dbReference>
<dbReference type="InterPro" id="IPR000537">
    <property type="entry name" value="UbiA_prenyltransferase"/>
</dbReference>
<dbReference type="Gene3D" id="1.10.357.140">
    <property type="entry name" value="UbiA prenyltransferase"/>
    <property type="match status" value="1"/>
</dbReference>
<sequence length="293" mass="29787">MTRPGFLTITAVACLLGIASAASSNGSTDWRLALLTLVLALAAHAGANVLNDYHDALNGADAANQSGLFPFTGGSRLIQQGQVTPEQTRALAWGLLAGVALGGLLLAWVTGGGLLLLGLAGLALGWAYSAPPLKLMSRGLGELAVALAWGLIVVGADQVQRRDWLLLPGIAAFGFALLMANILLINGYPDAASDAAVGKRTLVVRLGARASARLYLLMALLAHGWVVGAAWLGWLPAPALAGLASLPLSLAASGLLWLRADRPSTLQPAILLTIAAGTVHGLGLAAGLAWVAG</sequence>
<evidence type="ECO:0000313" key="11">
    <source>
        <dbReference type="Proteomes" id="UP000238326"/>
    </source>
</evidence>
<evidence type="ECO:0000256" key="5">
    <source>
        <dbReference type="ARBA" id="ARBA00022679"/>
    </source>
</evidence>
<dbReference type="GO" id="GO:0009234">
    <property type="term" value="P:menaquinone biosynthetic process"/>
    <property type="evidence" value="ECO:0007669"/>
    <property type="project" value="UniProtKB-UniPathway"/>
</dbReference>
<dbReference type="AlphaFoldDB" id="A0A2S9KGJ8"/>
<feature type="transmembrane region" description="Helical" evidence="9">
    <location>
        <begin position="270"/>
        <end position="292"/>
    </location>
</feature>